<dbReference type="KEGG" id="ccos:Pan44_04560"/>
<keyword evidence="4" id="KW-1185">Reference proteome</keyword>
<dbReference type="Pfam" id="PF06722">
    <property type="entry name" value="EryCIII-like_C"/>
    <property type="match status" value="1"/>
</dbReference>
<evidence type="ECO:0000313" key="4">
    <source>
        <dbReference type="Proteomes" id="UP000315700"/>
    </source>
</evidence>
<dbReference type="Pfam" id="PF03033">
    <property type="entry name" value="Glyco_transf_28"/>
    <property type="match status" value="1"/>
</dbReference>
<dbReference type="GO" id="GO:0033072">
    <property type="term" value="P:vancomycin biosynthetic process"/>
    <property type="evidence" value="ECO:0007669"/>
    <property type="project" value="UniProtKB-ARBA"/>
</dbReference>
<feature type="domain" description="Glycosyltransferase family 28 N-terminal" evidence="1">
    <location>
        <begin position="4"/>
        <end position="98"/>
    </location>
</feature>
<dbReference type="CDD" id="cd03784">
    <property type="entry name" value="GT1_Gtf-like"/>
    <property type="match status" value="1"/>
</dbReference>
<dbReference type="InterPro" id="IPR010610">
    <property type="entry name" value="EryCIII-like_C"/>
</dbReference>
<evidence type="ECO:0000259" key="1">
    <source>
        <dbReference type="Pfam" id="PF03033"/>
    </source>
</evidence>
<dbReference type="InterPro" id="IPR004276">
    <property type="entry name" value="GlycoTrans_28_N"/>
</dbReference>
<organism evidence="3 4">
    <name type="scientific">Caulifigura coniformis</name>
    <dbReference type="NCBI Taxonomy" id="2527983"/>
    <lineage>
        <taxon>Bacteria</taxon>
        <taxon>Pseudomonadati</taxon>
        <taxon>Planctomycetota</taxon>
        <taxon>Planctomycetia</taxon>
        <taxon>Planctomycetales</taxon>
        <taxon>Planctomycetaceae</taxon>
        <taxon>Caulifigura</taxon>
    </lineage>
</organism>
<name>A0A517S8I4_9PLAN</name>
<gene>
    <name evidence="3" type="ORF">Pan44_04560</name>
</gene>
<dbReference type="InParanoid" id="A0A517S8I4"/>
<sequence length="409" mass="44743">MHFVVSPLGSAGDVFPFLGLSLELKDRGHDITFATNAHFEELIVRHGLKFVALGREDDYQATIRNPDLWSPRKAFPHIMRSLRPILRTQYDICAAAGRDSVSLVNVFGFGALLAQEKLGIRAVTVHLQPSVLWSNVDPPTLPGLGGPRWFKSFLYGLGEKLVIDPAVCPFLNSWRAELGLPPVRRITRWWNSPGGVLCMFPDWFAPVQPDWPAGVVQSDFPLWNEGSARPLAEGLVRFLDAGPPPIVFTPGTANIHGRPFFEAAVDACGRIGRRAVFLTQHPEQVPDNLPGSIHFERYAPLDRLLPNAAAFVHHGGIGSSSQGFLAGIPQLLMPLAHDQFDNAERIRRLGTGLGVPAAKFNARTLQAGLQRVLESVDVAAACRGIASRLERRDGLPRSADILLDQVLGA</sequence>
<dbReference type="GO" id="GO:0008194">
    <property type="term" value="F:UDP-glycosyltransferase activity"/>
    <property type="evidence" value="ECO:0007669"/>
    <property type="project" value="InterPro"/>
</dbReference>
<reference evidence="3 4" key="1">
    <citation type="submission" date="2019-02" db="EMBL/GenBank/DDBJ databases">
        <title>Deep-cultivation of Planctomycetes and their phenomic and genomic characterization uncovers novel biology.</title>
        <authorList>
            <person name="Wiegand S."/>
            <person name="Jogler M."/>
            <person name="Boedeker C."/>
            <person name="Pinto D."/>
            <person name="Vollmers J."/>
            <person name="Rivas-Marin E."/>
            <person name="Kohn T."/>
            <person name="Peeters S.H."/>
            <person name="Heuer A."/>
            <person name="Rast P."/>
            <person name="Oberbeckmann S."/>
            <person name="Bunk B."/>
            <person name="Jeske O."/>
            <person name="Meyerdierks A."/>
            <person name="Storesund J.E."/>
            <person name="Kallscheuer N."/>
            <person name="Luecker S."/>
            <person name="Lage O.M."/>
            <person name="Pohl T."/>
            <person name="Merkel B.J."/>
            <person name="Hornburger P."/>
            <person name="Mueller R.-W."/>
            <person name="Bruemmer F."/>
            <person name="Labrenz M."/>
            <person name="Spormann A.M."/>
            <person name="Op den Camp H."/>
            <person name="Overmann J."/>
            <person name="Amann R."/>
            <person name="Jetten M.S.M."/>
            <person name="Mascher T."/>
            <person name="Medema M.H."/>
            <person name="Devos D.P."/>
            <person name="Kaster A.-K."/>
            <person name="Ovreas L."/>
            <person name="Rohde M."/>
            <person name="Galperin M.Y."/>
            <person name="Jogler C."/>
        </authorList>
    </citation>
    <scope>NUCLEOTIDE SEQUENCE [LARGE SCALE GENOMIC DNA]</scope>
    <source>
        <strain evidence="3 4">Pan44</strain>
    </source>
</reference>
<dbReference type="AlphaFoldDB" id="A0A517S8I4"/>
<dbReference type="PANTHER" id="PTHR48050">
    <property type="entry name" value="STEROL 3-BETA-GLUCOSYLTRANSFERASE"/>
    <property type="match status" value="1"/>
</dbReference>
<dbReference type="Proteomes" id="UP000315700">
    <property type="component" value="Chromosome"/>
</dbReference>
<keyword evidence="3" id="KW-0328">Glycosyltransferase</keyword>
<accession>A0A517S8I4</accession>
<dbReference type="InterPro" id="IPR002213">
    <property type="entry name" value="UDP_glucos_trans"/>
</dbReference>
<keyword evidence="3" id="KW-0808">Transferase</keyword>
<dbReference type="EMBL" id="CP036271">
    <property type="protein sequence ID" value="QDT52444.1"/>
    <property type="molecule type" value="Genomic_DNA"/>
</dbReference>
<evidence type="ECO:0000313" key="3">
    <source>
        <dbReference type="EMBL" id="QDT52444.1"/>
    </source>
</evidence>
<dbReference type="SUPFAM" id="SSF53756">
    <property type="entry name" value="UDP-Glycosyltransferase/glycogen phosphorylase"/>
    <property type="match status" value="1"/>
</dbReference>
<dbReference type="OrthoDB" id="9805366at2"/>
<dbReference type="InterPro" id="IPR050426">
    <property type="entry name" value="Glycosyltransferase_28"/>
</dbReference>
<protein>
    <submittedName>
        <fullName evidence="3">MurG-like transferase</fullName>
        <ecNumber evidence="3">2.4.1.302</ecNumber>
    </submittedName>
</protein>
<dbReference type="RefSeq" id="WP_145026798.1">
    <property type="nucleotide sequence ID" value="NZ_CP036271.1"/>
</dbReference>
<dbReference type="Gene3D" id="3.40.50.2000">
    <property type="entry name" value="Glycogen Phosphorylase B"/>
    <property type="match status" value="2"/>
</dbReference>
<dbReference type="EC" id="2.4.1.302" evidence="3"/>
<dbReference type="PANTHER" id="PTHR48050:SF13">
    <property type="entry name" value="STEROL 3-BETA-GLUCOSYLTRANSFERASE UGT80A2"/>
    <property type="match status" value="1"/>
</dbReference>
<feature type="domain" description="Erythromycin biosynthesis protein CIII-like C-terminal" evidence="2">
    <location>
        <begin position="286"/>
        <end position="381"/>
    </location>
</feature>
<dbReference type="GO" id="GO:0016758">
    <property type="term" value="F:hexosyltransferase activity"/>
    <property type="evidence" value="ECO:0007669"/>
    <property type="project" value="InterPro"/>
</dbReference>
<evidence type="ECO:0000259" key="2">
    <source>
        <dbReference type="Pfam" id="PF06722"/>
    </source>
</evidence>
<dbReference type="GO" id="GO:0005975">
    <property type="term" value="P:carbohydrate metabolic process"/>
    <property type="evidence" value="ECO:0007669"/>
    <property type="project" value="InterPro"/>
</dbReference>
<proteinExistence type="predicted"/>